<proteinExistence type="predicted"/>
<gene>
    <name evidence="1" type="ORF">VE01_05790</name>
</gene>
<reference evidence="1 2" key="1">
    <citation type="submission" date="2016-03" db="EMBL/GenBank/DDBJ databases">
        <title>Comparative genomics of Pseudogymnoascus destructans, the fungus causing white-nose syndrome of bats.</title>
        <authorList>
            <person name="Palmer J.M."/>
            <person name="Drees K.P."/>
            <person name="Foster J.T."/>
            <person name="Lindner D.L."/>
        </authorList>
    </citation>
    <scope>NUCLEOTIDE SEQUENCE [LARGE SCALE GENOMIC DNA]</scope>
    <source>
        <strain evidence="1 2">UAMH 10579</strain>
    </source>
</reference>
<dbReference type="GeneID" id="28839176"/>
<protein>
    <submittedName>
        <fullName evidence="1">Uncharacterized protein</fullName>
    </submittedName>
</protein>
<dbReference type="AlphaFoldDB" id="A0A1B8GKB6"/>
<sequence length="240" mass="27192">MADQVNSSLMATHNSLPGLSYGSTVQLKPVPKSEYHLHGYELPLPTTSGPSVSSSMKSLASPLQLGRGDAETKQYVIKANCWGITLARHFEAQLGFITLKLEGAMEHSGHPEMDDTPHPTSNSDVTEFNFWAIDDKSINLHLSFRRGDGKLHIAQWFSGKWHEWGAIRFHDLFGCGDGIPVDEEIRISWNEKAQIYNLDTGRDIWHLDMQPLAATYYVNYKTHPNRIWKASLDMDYKYEI</sequence>
<name>A0A1B8GKB6_9PEZI</name>
<reference evidence="2" key="2">
    <citation type="journal article" date="2018" name="Nat. Commun.">
        <title>Extreme sensitivity to ultraviolet light in the fungal pathogen causing white-nose syndrome of bats.</title>
        <authorList>
            <person name="Palmer J.M."/>
            <person name="Drees K.P."/>
            <person name="Foster J.T."/>
            <person name="Lindner D.L."/>
        </authorList>
    </citation>
    <scope>NUCLEOTIDE SEQUENCE [LARGE SCALE GENOMIC DNA]</scope>
    <source>
        <strain evidence="2">UAMH 10579</strain>
    </source>
</reference>
<dbReference type="OrthoDB" id="3431573at2759"/>
<accession>A0A1B8GKB6</accession>
<evidence type="ECO:0000313" key="2">
    <source>
        <dbReference type="Proteomes" id="UP000091956"/>
    </source>
</evidence>
<organism evidence="1 2">
    <name type="scientific">Pseudogymnoascus verrucosus</name>
    <dbReference type="NCBI Taxonomy" id="342668"/>
    <lineage>
        <taxon>Eukaryota</taxon>
        <taxon>Fungi</taxon>
        <taxon>Dikarya</taxon>
        <taxon>Ascomycota</taxon>
        <taxon>Pezizomycotina</taxon>
        <taxon>Leotiomycetes</taxon>
        <taxon>Thelebolales</taxon>
        <taxon>Thelebolaceae</taxon>
        <taxon>Pseudogymnoascus</taxon>
    </lineage>
</organism>
<dbReference type="Proteomes" id="UP000091956">
    <property type="component" value="Unassembled WGS sequence"/>
</dbReference>
<evidence type="ECO:0000313" key="1">
    <source>
        <dbReference type="EMBL" id="OBT96287.1"/>
    </source>
</evidence>
<dbReference type="RefSeq" id="XP_018130020.1">
    <property type="nucleotide sequence ID" value="XM_018275249.2"/>
</dbReference>
<dbReference type="EMBL" id="KV460229">
    <property type="protein sequence ID" value="OBT96287.1"/>
    <property type="molecule type" value="Genomic_DNA"/>
</dbReference>
<keyword evidence="2" id="KW-1185">Reference proteome</keyword>